<feature type="compositionally biased region" description="Pro residues" evidence="1">
    <location>
        <begin position="233"/>
        <end position="242"/>
    </location>
</feature>
<keyword evidence="4" id="KW-1185">Reference proteome</keyword>
<feature type="compositionally biased region" description="Low complexity" evidence="1">
    <location>
        <begin position="161"/>
        <end position="179"/>
    </location>
</feature>
<keyword evidence="2" id="KW-1133">Transmembrane helix</keyword>
<evidence type="ECO:0008006" key="5">
    <source>
        <dbReference type="Google" id="ProtNLM"/>
    </source>
</evidence>
<evidence type="ECO:0000256" key="1">
    <source>
        <dbReference type="SAM" id="MobiDB-lite"/>
    </source>
</evidence>
<keyword evidence="2" id="KW-0472">Membrane</keyword>
<feature type="region of interest" description="Disordered" evidence="1">
    <location>
        <begin position="127"/>
        <end position="291"/>
    </location>
</feature>
<dbReference type="EMBL" id="CAWYQH010000024">
    <property type="protein sequence ID" value="CAK8676117.1"/>
    <property type="molecule type" value="Genomic_DNA"/>
</dbReference>
<keyword evidence="2" id="KW-0812">Transmembrane</keyword>
<comment type="caution">
    <text evidence="3">The sequence shown here is derived from an EMBL/GenBank/DDBJ whole genome shotgun (WGS) entry which is preliminary data.</text>
</comment>
<evidence type="ECO:0000313" key="3">
    <source>
        <dbReference type="EMBL" id="CAK8676117.1"/>
    </source>
</evidence>
<evidence type="ECO:0000256" key="2">
    <source>
        <dbReference type="SAM" id="Phobius"/>
    </source>
</evidence>
<protein>
    <recommendedName>
        <fullName evidence="5">Sushi domain-containing protein</fullName>
    </recommendedName>
</protein>
<dbReference type="Proteomes" id="UP001642483">
    <property type="component" value="Unassembled WGS sequence"/>
</dbReference>
<sequence>MSKKTSRYQCGTGSKFEIMKVPEGIDVNCGGSWIVNIGTKCKVSCGTGTPNYSELTCKTSGWRPTKEIKCEGVEPGVIIGVLIGGLAVVILIAFGYAKYKQRIKAKNGTVNNSSAIRAAKLNQINRRPGRTGGVIVGADTPNQGYDRPDRDRQIGERDSRGSGPRRSNRSSRNGSEPGSDNGQLASKAKFGGYGKPSIPQQNYGGRGHVADVQTSHNRGYRFNNYQGGALEDIPPPANPPPYNGYYQQSQPVSYGYPSAPQDPSVGYGGFPQSGQYPPSRDLGSRPYRVPT</sequence>
<feature type="transmembrane region" description="Helical" evidence="2">
    <location>
        <begin position="77"/>
        <end position="97"/>
    </location>
</feature>
<name>A0ABP0FD14_CLALP</name>
<proteinExistence type="predicted"/>
<reference evidence="3 4" key="1">
    <citation type="submission" date="2024-02" db="EMBL/GenBank/DDBJ databases">
        <authorList>
            <person name="Daric V."/>
            <person name="Darras S."/>
        </authorList>
    </citation>
    <scope>NUCLEOTIDE SEQUENCE [LARGE SCALE GENOMIC DNA]</scope>
</reference>
<organism evidence="3 4">
    <name type="scientific">Clavelina lepadiformis</name>
    <name type="common">Light-bulb sea squirt</name>
    <name type="synonym">Ascidia lepadiformis</name>
    <dbReference type="NCBI Taxonomy" id="159417"/>
    <lineage>
        <taxon>Eukaryota</taxon>
        <taxon>Metazoa</taxon>
        <taxon>Chordata</taxon>
        <taxon>Tunicata</taxon>
        <taxon>Ascidiacea</taxon>
        <taxon>Aplousobranchia</taxon>
        <taxon>Clavelinidae</taxon>
        <taxon>Clavelina</taxon>
    </lineage>
</organism>
<evidence type="ECO:0000313" key="4">
    <source>
        <dbReference type="Proteomes" id="UP001642483"/>
    </source>
</evidence>
<feature type="compositionally biased region" description="Basic and acidic residues" evidence="1">
    <location>
        <begin position="146"/>
        <end position="160"/>
    </location>
</feature>
<accession>A0ABP0FD14</accession>
<gene>
    <name evidence="3" type="ORF">CVLEPA_LOCUS5605</name>
</gene>